<gene>
    <name evidence="1" type="ORF">J2S34_001982</name>
</gene>
<evidence type="ECO:0000313" key="2">
    <source>
        <dbReference type="Proteomes" id="UP001205486"/>
    </source>
</evidence>
<dbReference type="EMBL" id="JALJZS010000002">
    <property type="protein sequence ID" value="MCP1999534.1"/>
    <property type="molecule type" value="Genomic_DNA"/>
</dbReference>
<accession>A0ACC6AIM4</accession>
<dbReference type="Proteomes" id="UP001205486">
    <property type="component" value="Unassembled WGS sequence"/>
</dbReference>
<name>A0ACC6AIM4_NITWI</name>
<evidence type="ECO:0000313" key="1">
    <source>
        <dbReference type="EMBL" id="MCP1999534.1"/>
    </source>
</evidence>
<comment type="caution">
    <text evidence="1">The sequence shown here is derived from an EMBL/GenBank/DDBJ whole genome shotgun (WGS) entry which is preliminary data.</text>
</comment>
<protein>
    <submittedName>
        <fullName evidence="1">Uncharacterized protein</fullName>
    </submittedName>
</protein>
<reference evidence="1" key="1">
    <citation type="submission" date="2022-03" db="EMBL/GenBank/DDBJ databases">
        <title>Interactions between chemoautotrophic and heterotrophic bacteria.</title>
        <authorList>
            <person name="Santoro A."/>
        </authorList>
    </citation>
    <scope>NUCLEOTIDE SEQUENCE</scope>
    <source>
        <strain evidence="1">Nb-106</strain>
    </source>
</reference>
<sequence>MGGLGAEIVESVFSGKVSASRGVVTVGLSAVCCVGVPLLVTTSTGFVTLPFPDAGFAVVLAGVLEDVFAGAFALAVGRDVFSALGAEALVLAVFITSLRLTELSGERNPPVEAGLIRRRILVDNFSISDRAEADRRPRFVRRSYCQTNVRGR</sequence>
<proteinExistence type="predicted"/>
<keyword evidence="2" id="KW-1185">Reference proteome</keyword>
<organism evidence="1 2">
    <name type="scientific">Nitrobacter winogradskyi</name>
    <name type="common">Nitrobacter agilis</name>
    <dbReference type="NCBI Taxonomy" id="913"/>
    <lineage>
        <taxon>Bacteria</taxon>
        <taxon>Pseudomonadati</taxon>
        <taxon>Pseudomonadota</taxon>
        <taxon>Alphaproteobacteria</taxon>
        <taxon>Hyphomicrobiales</taxon>
        <taxon>Nitrobacteraceae</taxon>
        <taxon>Nitrobacter</taxon>
    </lineage>
</organism>